<evidence type="ECO:0000256" key="4">
    <source>
        <dbReference type="ARBA" id="ARBA00022912"/>
    </source>
</evidence>
<proteinExistence type="inferred from homology"/>
<evidence type="ECO:0000259" key="10">
    <source>
        <dbReference type="PROSITE" id="PS50011"/>
    </source>
</evidence>
<comment type="similarity">
    <text evidence="8">Belongs to the PPP phosphatase family.</text>
</comment>
<keyword evidence="12" id="KW-1185">Reference proteome</keyword>
<protein>
    <recommendedName>
        <fullName evidence="8">Serine/threonine-protein phosphatase</fullName>
        <ecNumber evidence="8">3.1.3.16</ecNumber>
    </recommendedName>
</protein>
<dbReference type="PRINTS" id="PR00114">
    <property type="entry name" value="STPHPHTASE"/>
</dbReference>
<dbReference type="InterPro" id="IPR050341">
    <property type="entry name" value="PP1_catalytic_subunit"/>
</dbReference>
<evidence type="ECO:0000256" key="8">
    <source>
        <dbReference type="RuleBase" id="RU004273"/>
    </source>
</evidence>
<evidence type="ECO:0000256" key="6">
    <source>
        <dbReference type="ARBA" id="ARBA00047761"/>
    </source>
</evidence>
<comment type="cofactor">
    <cofactor evidence="1">
        <name>Mn(2+)</name>
        <dbReference type="ChEBI" id="CHEBI:29035"/>
    </cofactor>
</comment>
<comment type="catalytic activity">
    <reaction evidence="7 8">
        <text>O-phospho-L-threonyl-[protein] + H2O = L-threonyl-[protein] + phosphate</text>
        <dbReference type="Rhea" id="RHEA:47004"/>
        <dbReference type="Rhea" id="RHEA-COMP:11060"/>
        <dbReference type="Rhea" id="RHEA-COMP:11605"/>
        <dbReference type="ChEBI" id="CHEBI:15377"/>
        <dbReference type="ChEBI" id="CHEBI:30013"/>
        <dbReference type="ChEBI" id="CHEBI:43474"/>
        <dbReference type="ChEBI" id="CHEBI:61977"/>
        <dbReference type="EC" id="3.1.3.16"/>
    </reaction>
</comment>
<dbReference type="PROSITE" id="PS50011">
    <property type="entry name" value="PROTEIN_KINASE_DOM"/>
    <property type="match status" value="1"/>
</dbReference>
<feature type="domain" description="Protein kinase" evidence="10">
    <location>
        <begin position="474"/>
        <end position="751"/>
    </location>
</feature>
<dbReference type="InterPro" id="IPR004843">
    <property type="entry name" value="Calcineurin-like_PHP"/>
</dbReference>
<name>A0ABR2GT54_9EUKA</name>
<keyword evidence="2" id="KW-0479">Metal-binding</keyword>
<feature type="region of interest" description="Disordered" evidence="9">
    <location>
        <begin position="429"/>
        <end position="452"/>
    </location>
</feature>
<sequence length="776" mass="88424">MTEERVKIILDKLLLLQKDFTKLSAGLSSEEITWLCYTVKSIFLDQPNLLELRPPLTVCGDICGQFHDLLRLFEIGGVPPSANYLFIGNYVDYGRQSIETVSLLFCYKILYPNNFFLLRGNHECSYINRLYGFYDDCIRFYSQTVWRTFSEVFNCLPIAAIIEDKIFCVHGGLSPNLESMDDIKNLPRPMEVPEEGLLHDLLWSNPDNTIETWGLDDDPQSICFGSDPVDSFLEKFNFDLIVRGHQALMNGYDFPFFPTQILVTLFSAPNFQNEFDNKGAILKIDENIFCTFSILEPVHFPTDQEIESLTTTENQEAKPETTDQESNSSKKSKKHKSKTDENTEQDKKHKSKTDESNEQDKKSHSKSKKHKSKSQEDESQKKIDELEKKLKESEEVINESKKTISKLEKDLKESEDMMNESKKTISDLEKELKESKEKSKSPQGASVSYNPFEEEMKEDANAGRFIGEDEAKFYKVVKKIGEGATAVTYKVVDTRTGEVLCKKTLKVQDESSAFRNVQNAYKEFETLCMVSHPGICRAIGMNTAEPIDRSESANEDDDDNESATTISIYLEFLSRSLKEIIDKKLADNTLKVRIVVEIAHAINFIHRRGMIHRDIKVENIMLNSCFEAKLVDFGLVRIEEFFSGQDFVTTSLTKGIGTLAYMSPEMASEEEYSNKTDVYSFGIVLHYIFTGGLPAYSMKDKMLGKQIPLPSASSSVSEFCIDLISKCTSSKPDSRPSFEEILEDIRAHSYGLASEIDKSLIRRRDSELSFYESIKT</sequence>
<evidence type="ECO:0000256" key="2">
    <source>
        <dbReference type="ARBA" id="ARBA00022723"/>
    </source>
</evidence>
<accession>A0ABR2GT54</accession>
<dbReference type="CDD" id="cd14014">
    <property type="entry name" value="STKc_PknB_like"/>
    <property type="match status" value="1"/>
</dbReference>
<feature type="compositionally biased region" description="Basic residues" evidence="9">
    <location>
        <begin position="363"/>
        <end position="372"/>
    </location>
</feature>
<keyword evidence="5" id="KW-0464">Manganese</keyword>
<evidence type="ECO:0000256" key="5">
    <source>
        <dbReference type="ARBA" id="ARBA00023211"/>
    </source>
</evidence>
<keyword evidence="4" id="KW-0904">Protein phosphatase</keyword>
<dbReference type="PROSITE" id="PS00125">
    <property type="entry name" value="SER_THR_PHOSPHATASE"/>
    <property type="match status" value="1"/>
</dbReference>
<organism evidence="11 12">
    <name type="scientific">Tritrichomonas musculus</name>
    <dbReference type="NCBI Taxonomy" id="1915356"/>
    <lineage>
        <taxon>Eukaryota</taxon>
        <taxon>Metamonada</taxon>
        <taxon>Parabasalia</taxon>
        <taxon>Tritrichomonadida</taxon>
        <taxon>Tritrichomonadidae</taxon>
        <taxon>Tritrichomonas</taxon>
    </lineage>
</organism>
<dbReference type="PROSITE" id="PS00108">
    <property type="entry name" value="PROTEIN_KINASE_ST"/>
    <property type="match status" value="1"/>
</dbReference>
<evidence type="ECO:0000256" key="7">
    <source>
        <dbReference type="ARBA" id="ARBA00048336"/>
    </source>
</evidence>
<evidence type="ECO:0000256" key="3">
    <source>
        <dbReference type="ARBA" id="ARBA00022801"/>
    </source>
</evidence>
<dbReference type="InterPro" id="IPR011009">
    <property type="entry name" value="Kinase-like_dom_sf"/>
</dbReference>
<dbReference type="SUPFAM" id="SSF56112">
    <property type="entry name" value="Protein kinase-like (PK-like)"/>
    <property type="match status" value="1"/>
</dbReference>
<dbReference type="SUPFAM" id="SSF56300">
    <property type="entry name" value="Metallo-dependent phosphatases"/>
    <property type="match status" value="1"/>
</dbReference>
<comment type="caution">
    <text evidence="11">The sequence shown here is derived from an EMBL/GenBank/DDBJ whole genome shotgun (WGS) entry which is preliminary data.</text>
</comment>
<comment type="catalytic activity">
    <reaction evidence="6">
        <text>O-phospho-L-seryl-[protein] + H2O = L-seryl-[protein] + phosphate</text>
        <dbReference type="Rhea" id="RHEA:20629"/>
        <dbReference type="Rhea" id="RHEA-COMP:9863"/>
        <dbReference type="Rhea" id="RHEA-COMP:11604"/>
        <dbReference type="ChEBI" id="CHEBI:15377"/>
        <dbReference type="ChEBI" id="CHEBI:29999"/>
        <dbReference type="ChEBI" id="CHEBI:43474"/>
        <dbReference type="ChEBI" id="CHEBI:83421"/>
        <dbReference type="EC" id="3.1.3.16"/>
    </reaction>
</comment>
<dbReference type="SMART" id="SM00220">
    <property type="entry name" value="S_TKc"/>
    <property type="match status" value="1"/>
</dbReference>
<dbReference type="PANTHER" id="PTHR11668:SF300">
    <property type="entry name" value="SERINE_THREONINE-PROTEIN PHOSPHATASE"/>
    <property type="match status" value="1"/>
</dbReference>
<evidence type="ECO:0000313" key="11">
    <source>
        <dbReference type="EMBL" id="KAK8837109.1"/>
    </source>
</evidence>
<dbReference type="SMART" id="SM00156">
    <property type="entry name" value="PP2Ac"/>
    <property type="match status" value="1"/>
</dbReference>
<dbReference type="PANTHER" id="PTHR11668">
    <property type="entry name" value="SERINE/THREONINE PROTEIN PHOSPHATASE"/>
    <property type="match status" value="1"/>
</dbReference>
<feature type="compositionally biased region" description="Basic and acidic residues" evidence="9">
    <location>
        <begin position="373"/>
        <end position="382"/>
    </location>
</feature>
<dbReference type="Gene3D" id="1.10.510.10">
    <property type="entry name" value="Transferase(Phosphotransferase) domain 1"/>
    <property type="match status" value="1"/>
</dbReference>
<dbReference type="InterPro" id="IPR008271">
    <property type="entry name" value="Ser/Thr_kinase_AS"/>
</dbReference>
<dbReference type="Pfam" id="PF00149">
    <property type="entry name" value="Metallophos"/>
    <property type="match status" value="1"/>
</dbReference>
<keyword evidence="3 8" id="KW-0378">Hydrolase</keyword>
<feature type="compositionally biased region" description="Basic and acidic residues" evidence="9">
    <location>
        <begin position="338"/>
        <end position="362"/>
    </location>
</feature>
<gene>
    <name evidence="11" type="ORF">M9Y10_037163</name>
</gene>
<feature type="region of interest" description="Disordered" evidence="9">
    <location>
        <begin position="310"/>
        <end position="382"/>
    </location>
</feature>
<dbReference type="EMBL" id="JAPFFF010000062">
    <property type="protein sequence ID" value="KAK8837109.1"/>
    <property type="molecule type" value="Genomic_DNA"/>
</dbReference>
<dbReference type="InterPro" id="IPR031675">
    <property type="entry name" value="STPPase_N"/>
</dbReference>
<dbReference type="InterPro" id="IPR029052">
    <property type="entry name" value="Metallo-depent_PP-like"/>
</dbReference>
<dbReference type="EC" id="3.1.3.16" evidence="8"/>
<dbReference type="InterPro" id="IPR000719">
    <property type="entry name" value="Prot_kinase_dom"/>
</dbReference>
<dbReference type="Pfam" id="PF16891">
    <property type="entry name" value="STPPase_N"/>
    <property type="match status" value="1"/>
</dbReference>
<dbReference type="Pfam" id="PF00069">
    <property type="entry name" value="Pkinase"/>
    <property type="match status" value="1"/>
</dbReference>
<evidence type="ECO:0000256" key="1">
    <source>
        <dbReference type="ARBA" id="ARBA00001936"/>
    </source>
</evidence>
<evidence type="ECO:0000313" key="12">
    <source>
        <dbReference type="Proteomes" id="UP001470230"/>
    </source>
</evidence>
<dbReference type="InterPro" id="IPR006186">
    <property type="entry name" value="Ser/Thr-sp_prot-phosphatase"/>
</dbReference>
<dbReference type="Proteomes" id="UP001470230">
    <property type="component" value="Unassembled WGS sequence"/>
</dbReference>
<feature type="compositionally biased region" description="Basic and acidic residues" evidence="9">
    <location>
        <begin position="429"/>
        <end position="440"/>
    </location>
</feature>
<reference evidence="11 12" key="1">
    <citation type="submission" date="2024-04" db="EMBL/GenBank/DDBJ databases">
        <title>Tritrichomonas musculus Genome.</title>
        <authorList>
            <person name="Alves-Ferreira E."/>
            <person name="Grigg M."/>
            <person name="Lorenzi H."/>
            <person name="Galac M."/>
        </authorList>
    </citation>
    <scope>NUCLEOTIDE SEQUENCE [LARGE SCALE GENOMIC DNA]</scope>
    <source>
        <strain evidence="11 12">EAF2021</strain>
    </source>
</reference>
<dbReference type="Gene3D" id="3.60.21.10">
    <property type="match status" value="1"/>
</dbReference>
<evidence type="ECO:0000256" key="9">
    <source>
        <dbReference type="SAM" id="MobiDB-lite"/>
    </source>
</evidence>